<accession>A0A2B4SR06</accession>
<dbReference type="EMBL" id="LSMT01000031">
    <property type="protein sequence ID" value="PFX31796.1"/>
    <property type="molecule type" value="Genomic_DNA"/>
</dbReference>
<dbReference type="InterPro" id="IPR035892">
    <property type="entry name" value="C2_domain_sf"/>
</dbReference>
<dbReference type="GO" id="GO:0005509">
    <property type="term" value="F:calcium ion binding"/>
    <property type="evidence" value="ECO:0007669"/>
    <property type="project" value="TreeGrafter"/>
</dbReference>
<dbReference type="GO" id="GO:0005544">
    <property type="term" value="F:calcium-dependent phospholipid binding"/>
    <property type="evidence" value="ECO:0007669"/>
    <property type="project" value="TreeGrafter"/>
</dbReference>
<name>A0A2B4SR06_STYPI</name>
<dbReference type="GO" id="GO:0098793">
    <property type="term" value="C:presynapse"/>
    <property type="evidence" value="ECO:0007669"/>
    <property type="project" value="GOC"/>
</dbReference>
<evidence type="ECO:0000259" key="1">
    <source>
        <dbReference type="PROSITE" id="PS50004"/>
    </source>
</evidence>
<dbReference type="AlphaFoldDB" id="A0A2B4SR06"/>
<sequence>MLRFQLFDTQTNTIVGDVEYVLKDLLPNKLTTKTLPLIPVETDETECTDEEKIEDLSSELGELSISLCHNPTDQKLMVKVNCARGLQQISKDGRLNPFVKLELTFCGRKLSTRTTKTAHNTRTPNFSEMYVFDVNSDKLPQITLFFKVKHRGMMRDVPLGTVHLGYCVNVESEYKHWEQAMEKPHLEIAQWHTLQEYFVE</sequence>
<dbReference type="GO" id="GO:0048791">
    <property type="term" value="P:calcium ion-regulated exocytosis of neurotransmitter"/>
    <property type="evidence" value="ECO:0007669"/>
    <property type="project" value="TreeGrafter"/>
</dbReference>
<dbReference type="OrthoDB" id="5984335at2759"/>
<dbReference type="GO" id="GO:0005886">
    <property type="term" value="C:plasma membrane"/>
    <property type="evidence" value="ECO:0007669"/>
    <property type="project" value="TreeGrafter"/>
</dbReference>
<dbReference type="SMART" id="SM00239">
    <property type="entry name" value="C2"/>
    <property type="match status" value="1"/>
</dbReference>
<dbReference type="STRING" id="50429.A0A2B4SR06"/>
<gene>
    <name evidence="2" type="primary">SYT7</name>
    <name evidence="2" type="ORF">AWC38_SpisGene3358</name>
</gene>
<evidence type="ECO:0000313" key="2">
    <source>
        <dbReference type="EMBL" id="PFX31796.1"/>
    </source>
</evidence>
<proteinExistence type="predicted"/>
<dbReference type="GO" id="GO:0006906">
    <property type="term" value="P:vesicle fusion"/>
    <property type="evidence" value="ECO:0007669"/>
    <property type="project" value="TreeGrafter"/>
</dbReference>
<dbReference type="GO" id="GO:0030424">
    <property type="term" value="C:axon"/>
    <property type="evidence" value="ECO:0007669"/>
    <property type="project" value="TreeGrafter"/>
</dbReference>
<dbReference type="Proteomes" id="UP000225706">
    <property type="component" value="Unassembled WGS sequence"/>
</dbReference>
<protein>
    <submittedName>
        <fullName evidence="2">Synaptotagmin-7</fullName>
    </submittedName>
</protein>
<dbReference type="Gene3D" id="2.60.40.150">
    <property type="entry name" value="C2 domain"/>
    <property type="match status" value="1"/>
</dbReference>
<evidence type="ECO:0000313" key="3">
    <source>
        <dbReference type="Proteomes" id="UP000225706"/>
    </source>
</evidence>
<dbReference type="InterPro" id="IPR000008">
    <property type="entry name" value="C2_dom"/>
</dbReference>
<reference evidence="3" key="1">
    <citation type="journal article" date="2017" name="bioRxiv">
        <title>Comparative analysis of the genomes of Stylophora pistillata and Acropora digitifera provides evidence for extensive differences between species of corals.</title>
        <authorList>
            <person name="Voolstra C.R."/>
            <person name="Li Y."/>
            <person name="Liew Y.J."/>
            <person name="Baumgarten S."/>
            <person name="Zoccola D."/>
            <person name="Flot J.-F."/>
            <person name="Tambutte S."/>
            <person name="Allemand D."/>
            <person name="Aranda M."/>
        </authorList>
    </citation>
    <scope>NUCLEOTIDE SEQUENCE [LARGE SCALE GENOMIC DNA]</scope>
</reference>
<dbReference type="SUPFAM" id="SSF49562">
    <property type="entry name" value="C2 domain (Calcium/lipid-binding domain, CaLB)"/>
    <property type="match status" value="1"/>
</dbReference>
<dbReference type="GO" id="GO:0030276">
    <property type="term" value="F:clathrin binding"/>
    <property type="evidence" value="ECO:0007669"/>
    <property type="project" value="TreeGrafter"/>
</dbReference>
<dbReference type="Pfam" id="PF00168">
    <property type="entry name" value="C2"/>
    <property type="match status" value="1"/>
</dbReference>
<keyword evidence="3" id="KW-1185">Reference proteome</keyword>
<dbReference type="PANTHER" id="PTHR10024:SF344">
    <property type="entry name" value="SYNAPTOTAGMIN-7"/>
    <property type="match status" value="1"/>
</dbReference>
<dbReference type="CDD" id="cd00276">
    <property type="entry name" value="C2B_Synaptotagmin"/>
    <property type="match status" value="1"/>
</dbReference>
<dbReference type="PANTHER" id="PTHR10024">
    <property type="entry name" value="SYNAPTOTAGMIN"/>
    <property type="match status" value="1"/>
</dbReference>
<feature type="domain" description="C2" evidence="1">
    <location>
        <begin position="59"/>
        <end position="192"/>
    </location>
</feature>
<organism evidence="2 3">
    <name type="scientific">Stylophora pistillata</name>
    <name type="common">Smooth cauliflower coral</name>
    <dbReference type="NCBI Taxonomy" id="50429"/>
    <lineage>
        <taxon>Eukaryota</taxon>
        <taxon>Metazoa</taxon>
        <taxon>Cnidaria</taxon>
        <taxon>Anthozoa</taxon>
        <taxon>Hexacorallia</taxon>
        <taxon>Scleractinia</taxon>
        <taxon>Astrocoeniina</taxon>
        <taxon>Pocilloporidae</taxon>
        <taxon>Stylophora</taxon>
    </lineage>
</organism>
<dbReference type="GO" id="GO:0000149">
    <property type="term" value="F:SNARE binding"/>
    <property type="evidence" value="ECO:0007669"/>
    <property type="project" value="TreeGrafter"/>
</dbReference>
<comment type="caution">
    <text evidence="2">The sequence shown here is derived from an EMBL/GenBank/DDBJ whole genome shotgun (WGS) entry which is preliminary data.</text>
</comment>
<dbReference type="GO" id="GO:0070382">
    <property type="term" value="C:exocytic vesicle"/>
    <property type="evidence" value="ECO:0007669"/>
    <property type="project" value="TreeGrafter"/>
</dbReference>
<dbReference type="PROSITE" id="PS50004">
    <property type="entry name" value="C2"/>
    <property type="match status" value="1"/>
</dbReference>
<dbReference type="GO" id="GO:0001786">
    <property type="term" value="F:phosphatidylserine binding"/>
    <property type="evidence" value="ECO:0007669"/>
    <property type="project" value="TreeGrafter"/>
</dbReference>